<organism evidence="1 2">
    <name type="scientific">Aureliella helgolandensis</name>
    <dbReference type="NCBI Taxonomy" id="2527968"/>
    <lineage>
        <taxon>Bacteria</taxon>
        <taxon>Pseudomonadati</taxon>
        <taxon>Planctomycetota</taxon>
        <taxon>Planctomycetia</taxon>
        <taxon>Pirellulales</taxon>
        <taxon>Pirellulaceae</taxon>
        <taxon>Aureliella</taxon>
    </lineage>
</organism>
<dbReference type="AlphaFoldDB" id="A0A518GCM2"/>
<protein>
    <submittedName>
        <fullName evidence="1">Uncharacterized protein</fullName>
    </submittedName>
</protein>
<dbReference type="Proteomes" id="UP000318017">
    <property type="component" value="Chromosome"/>
</dbReference>
<sequence length="125" mass="12652">MIAGQTASGDIAPSRFVKKSGAYLVAQCTAADVPFGISQQGSLATPIPGASPLAATDGFPIAVYGEEENCLLDAGATVADGAFVKPDANGKGVTATTGNRYYAIAERGGDADEKMQVVVRFGIVP</sequence>
<keyword evidence="2" id="KW-1185">Reference proteome</keyword>
<dbReference type="KEGG" id="ahel:Q31a_47190"/>
<evidence type="ECO:0000313" key="2">
    <source>
        <dbReference type="Proteomes" id="UP000318017"/>
    </source>
</evidence>
<dbReference type="EMBL" id="CP036298">
    <property type="protein sequence ID" value="QDV26346.1"/>
    <property type="molecule type" value="Genomic_DNA"/>
</dbReference>
<reference evidence="1 2" key="1">
    <citation type="submission" date="2019-02" db="EMBL/GenBank/DDBJ databases">
        <title>Deep-cultivation of Planctomycetes and their phenomic and genomic characterization uncovers novel biology.</title>
        <authorList>
            <person name="Wiegand S."/>
            <person name="Jogler M."/>
            <person name="Boedeker C."/>
            <person name="Pinto D."/>
            <person name="Vollmers J."/>
            <person name="Rivas-Marin E."/>
            <person name="Kohn T."/>
            <person name="Peeters S.H."/>
            <person name="Heuer A."/>
            <person name="Rast P."/>
            <person name="Oberbeckmann S."/>
            <person name="Bunk B."/>
            <person name="Jeske O."/>
            <person name="Meyerdierks A."/>
            <person name="Storesund J.E."/>
            <person name="Kallscheuer N."/>
            <person name="Luecker S."/>
            <person name="Lage O.M."/>
            <person name="Pohl T."/>
            <person name="Merkel B.J."/>
            <person name="Hornburger P."/>
            <person name="Mueller R.-W."/>
            <person name="Bruemmer F."/>
            <person name="Labrenz M."/>
            <person name="Spormann A.M."/>
            <person name="Op den Camp H."/>
            <person name="Overmann J."/>
            <person name="Amann R."/>
            <person name="Jetten M.S.M."/>
            <person name="Mascher T."/>
            <person name="Medema M.H."/>
            <person name="Devos D.P."/>
            <person name="Kaster A.-K."/>
            <person name="Ovreas L."/>
            <person name="Rohde M."/>
            <person name="Galperin M.Y."/>
            <person name="Jogler C."/>
        </authorList>
    </citation>
    <scope>NUCLEOTIDE SEQUENCE [LARGE SCALE GENOMIC DNA]</scope>
    <source>
        <strain evidence="1 2">Q31a</strain>
    </source>
</reference>
<name>A0A518GCM2_9BACT</name>
<dbReference type="RefSeq" id="WP_145082424.1">
    <property type="nucleotide sequence ID" value="NZ_CP036298.1"/>
</dbReference>
<dbReference type="OrthoDB" id="9907912at2"/>
<gene>
    <name evidence="1" type="ORF">Q31a_47190</name>
</gene>
<evidence type="ECO:0000313" key="1">
    <source>
        <dbReference type="EMBL" id="QDV26346.1"/>
    </source>
</evidence>
<proteinExistence type="predicted"/>
<accession>A0A518GCM2</accession>